<evidence type="ECO:0000313" key="3">
    <source>
        <dbReference type="EMBL" id="OYX35662.1"/>
    </source>
</evidence>
<dbReference type="InterPro" id="IPR007712">
    <property type="entry name" value="RelE/ParE_toxin"/>
</dbReference>
<proteinExistence type="inferred from homology"/>
<dbReference type="InterPro" id="IPR051803">
    <property type="entry name" value="TA_system_RelE-like_toxin"/>
</dbReference>
<dbReference type="Proteomes" id="UP000215595">
    <property type="component" value="Unassembled WGS sequence"/>
</dbReference>
<keyword evidence="2" id="KW-1277">Toxin-antitoxin system</keyword>
<dbReference type="Pfam" id="PF05016">
    <property type="entry name" value="ParE_toxin"/>
    <property type="match status" value="1"/>
</dbReference>
<comment type="similarity">
    <text evidence="1">Belongs to the RelE toxin family.</text>
</comment>
<protein>
    <recommendedName>
        <fullName evidence="5">Toxin</fullName>
    </recommendedName>
</protein>
<evidence type="ECO:0000256" key="1">
    <source>
        <dbReference type="ARBA" id="ARBA00006226"/>
    </source>
</evidence>
<dbReference type="PANTHER" id="PTHR33755">
    <property type="entry name" value="TOXIN PARE1-RELATED"/>
    <property type="match status" value="1"/>
</dbReference>
<evidence type="ECO:0000313" key="4">
    <source>
        <dbReference type="Proteomes" id="UP000215595"/>
    </source>
</evidence>
<dbReference type="Gene3D" id="3.30.2310.20">
    <property type="entry name" value="RelE-like"/>
    <property type="match status" value="1"/>
</dbReference>
<dbReference type="AlphaFoldDB" id="A0A258FV81"/>
<evidence type="ECO:0000256" key="2">
    <source>
        <dbReference type="ARBA" id="ARBA00022649"/>
    </source>
</evidence>
<reference evidence="3 4" key="1">
    <citation type="submission" date="2017-03" db="EMBL/GenBank/DDBJ databases">
        <title>Lifting the veil on microbial sulfur biogeochemistry in mining wastewaters.</title>
        <authorList>
            <person name="Kantor R.S."/>
            <person name="Colenbrander Nelson T."/>
            <person name="Marshall S."/>
            <person name="Bennett D."/>
            <person name="Apte S."/>
            <person name="Camacho D."/>
            <person name="Thomas B.C."/>
            <person name="Warren L.A."/>
            <person name="Banfield J.F."/>
        </authorList>
    </citation>
    <scope>NUCLEOTIDE SEQUENCE [LARGE SCALE GENOMIC DNA]</scope>
    <source>
        <strain evidence="3">32-69-9</strain>
    </source>
</reference>
<organism evidence="3 4">
    <name type="scientific">Brevundimonas subvibrioides</name>
    <dbReference type="NCBI Taxonomy" id="74313"/>
    <lineage>
        <taxon>Bacteria</taxon>
        <taxon>Pseudomonadati</taxon>
        <taxon>Pseudomonadota</taxon>
        <taxon>Alphaproteobacteria</taxon>
        <taxon>Caulobacterales</taxon>
        <taxon>Caulobacteraceae</taxon>
        <taxon>Brevundimonas</taxon>
    </lineage>
</organism>
<comment type="caution">
    <text evidence="3">The sequence shown here is derived from an EMBL/GenBank/DDBJ whole genome shotgun (WGS) entry which is preliminary data.</text>
</comment>
<evidence type="ECO:0008006" key="5">
    <source>
        <dbReference type="Google" id="ProtNLM"/>
    </source>
</evidence>
<sequence length="106" mass="12477">MKRHRTSREADEDLIAIYEQGYDRFGPRQAGRYLDELERVFVTLVDFPGLGRLRTEHHPAVRIFPFNAHVLVYEADDDGVLIVRVRHGREDWRSDPRGSETERKQS</sequence>
<name>A0A258FV81_9CAUL</name>
<gene>
    <name evidence="3" type="ORF">B7Z01_01850</name>
</gene>
<dbReference type="InterPro" id="IPR035093">
    <property type="entry name" value="RelE/ParE_toxin_dom_sf"/>
</dbReference>
<dbReference type="EMBL" id="NCEB01000003">
    <property type="protein sequence ID" value="OYX35662.1"/>
    <property type="molecule type" value="Genomic_DNA"/>
</dbReference>
<dbReference type="PANTHER" id="PTHR33755:SF9">
    <property type="entry name" value="TOXIN PARE1"/>
    <property type="match status" value="1"/>
</dbReference>
<accession>A0A258FV81</accession>